<protein>
    <submittedName>
        <fullName evidence="1">Uncharacterized protein</fullName>
    </submittedName>
</protein>
<keyword evidence="2" id="KW-1185">Reference proteome</keyword>
<evidence type="ECO:0000313" key="1">
    <source>
        <dbReference type="EMBL" id="KAE8303398.1"/>
    </source>
</evidence>
<dbReference type="RefSeq" id="XP_001707314.1">
    <property type="nucleotide sequence ID" value="XM_001707262.1"/>
</dbReference>
<name>A8BFP9_GIAIC</name>
<dbReference type="KEGG" id="gla:GL50803_0012093"/>
<sequence length="498" mass="54346">MEPPVTSAEALATALDGVLNPGGMSPANIHSLYVASRSVISSGFESWSEPFAPKFYRFLTLAYALSDYEMLIQALRIVATLCHCERFAMEMLLFESTIEDGSSADDNFFPSFGFLAKHSPSDRLVILIQGLISHEVYDANQSLFHAAVLALEGLTFYSQGKKKVLLSGGLQTVSSVVKDLHTGADFFDMKGGTSDLALSLWETLSNIITYRFARALALDSGEKVLEQCAAMLSEPLRRSLVTSLRSSHTYVITSCILPCLLESELFYKHFAEDEQAISSLLNVAISGRDAGSRAALLSLLVLSIDTADPGIVTKLALHGEVGEEAERAQAAAEAAFDEFRSRSPSPMRRLYSTKALLSTAAEERCETVLSVLQSLLDHEVYVDISYSLGDLLTTRNRFIDVFYSQKGLLSTEIDNMRETIKDLLFSLCIDEAGNSLKDQYGSATQAKTAPRPGGPTAIRSVPRPGAQSRLEARSTGKKPSAFRKVAEHMSIDLSKTLF</sequence>
<dbReference type="Proteomes" id="UP000001548">
    <property type="component" value="Unassembled WGS sequence"/>
</dbReference>
<evidence type="ECO:0000313" key="2">
    <source>
        <dbReference type="Proteomes" id="UP000001548"/>
    </source>
</evidence>
<organism evidence="1 2">
    <name type="scientific">Giardia intestinalis (strain ATCC 50803 / WB clone C6)</name>
    <name type="common">Giardia lamblia</name>
    <dbReference type="NCBI Taxonomy" id="184922"/>
    <lineage>
        <taxon>Eukaryota</taxon>
        <taxon>Metamonada</taxon>
        <taxon>Diplomonadida</taxon>
        <taxon>Hexamitidae</taxon>
        <taxon>Giardiinae</taxon>
        <taxon>Giardia</taxon>
    </lineage>
</organism>
<accession>A8BFP9</accession>
<dbReference type="GeneID" id="5700213"/>
<proteinExistence type="predicted"/>
<dbReference type="EMBL" id="AACB03000002">
    <property type="protein sequence ID" value="KAE8303398.1"/>
    <property type="molecule type" value="Genomic_DNA"/>
</dbReference>
<dbReference type="VEuPathDB" id="GiardiaDB:GL50803_12093"/>
<dbReference type="AlphaFoldDB" id="A8BFP9"/>
<dbReference type="OMA" id="HEVYVDI"/>
<gene>
    <name evidence="1" type="ORF">GL50803_0012093</name>
</gene>
<comment type="caution">
    <text evidence="1">The sequence shown here is derived from an EMBL/GenBank/DDBJ whole genome shotgun (WGS) entry which is preliminary data.</text>
</comment>
<dbReference type="HOGENOM" id="CLU_547975_0_0_1"/>
<reference evidence="1 2" key="1">
    <citation type="journal article" date="2007" name="Science">
        <title>Genomic minimalism in the early diverging intestinal parasite Giardia lamblia.</title>
        <authorList>
            <person name="Morrison H.G."/>
            <person name="McArthur A.G."/>
            <person name="Gillin F.D."/>
            <person name="Aley S.B."/>
            <person name="Adam R.D."/>
            <person name="Olsen G.J."/>
            <person name="Best A.A."/>
            <person name="Cande W.Z."/>
            <person name="Chen F."/>
            <person name="Cipriano M.J."/>
            <person name="Davids B.J."/>
            <person name="Dawson S.C."/>
            <person name="Elmendorf H.G."/>
            <person name="Hehl A.B."/>
            <person name="Holder M.E."/>
            <person name="Huse S.M."/>
            <person name="Kim U.U."/>
            <person name="Lasek-Nesselquist E."/>
            <person name="Manning G."/>
            <person name="Nigam A."/>
            <person name="Nixon J.E."/>
            <person name="Palm D."/>
            <person name="Passamaneck N.E."/>
            <person name="Prabhu A."/>
            <person name="Reich C.I."/>
            <person name="Reiner D.S."/>
            <person name="Samuelson J."/>
            <person name="Svard S.G."/>
            <person name="Sogin M.L."/>
        </authorList>
    </citation>
    <scope>NUCLEOTIDE SEQUENCE [LARGE SCALE GENOMIC DNA]</scope>
    <source>
        <strain evidence="1 2">WB C6</strain>
    </source>
</reference>